<comment type="caution">
    <text evidence="1">The sequence shown here is derived from an EMBL/GenBank/DDBJ whole genome shotgun (WGS) entry which is preliminary data.</text>
</comment>
<dbReference type="AlphaFoldDB" id="A0AAV7SJ81"/>
<keyword evidence="2" id="KW-1185">Reference proteome</keyword>
<accession>A0AAV7SJ81</accession>
<proteinExistence type="predicted"/>
<evidence type="ECO:0000313" key="2">
    <source>
        <dbReference type="Proteomes" id="UP001066276"/>
    </source>
</evidence>
<reference evidence="1" key="1">
    <citation type="journal article" date="2022" name="bioRxiv">
        <title>Sequencing and chromosome-scale assembly of the giantPleurodeles waltlgenome.</title>
        <authorList>
            <person name="Brown T."/>
            <person name="Elewa A."/>
            <person name="Iarovenko S."/>
            <person name="Subramanian E."/>
            <person name="Araus A.J."/>
            <person name="Petzold A."/>
            <person name="Susuki M."/>
            <person name="Suzuki K.-i.T."/>
            <person name="Hayashi T."/>
            <person name="Toyoda A."/>
            <person name="Oliveira C."/>
            <person name="Osipova E."/>
            <person name="Leigh N.D."/>
            <person name="Simon A."/>
            <person name="Yun M.H."/>
        </authorList>
    </citation>
    <scope>NUCLEOTIDE SEQUENCE</scope>
    <source>
        <strain evidence="1">20211129_DDA</strain>
        <tissue evidence="1">Liver</tissue>
    </source>
</reference>
<dbReference type="EMBL" id="JANPWB010000008">
    <property type="protein sequence ID" value="KAJ1164100.1"/>
    <property type="molecule type" value="Genomic_DNA"/>
</dbReference>
<evidence type="ECO:0000313" key="1">
    <source>
        <dbReference type="EMBL" id="KAJ1164100.1"/>
    </source>
</evidence>
<dbReference type="Proteomes" id="UP001066276">
    <property type="component" value="Chromosome 4_2"/>
</dbReference>
<sequence>MGTGTRSVSNGDPTLPITQEVAEMVTGSRHYCGSEHGVLWAPAEERTACLCPTGTKGSELVHTLHLTPCDLSSLPNAAFTTCCDERRERSPCS</sequence>
<gene>
    <name evidence="1" type="ORF">NDU88_004546</name>
</gene>
<name>A0AAV7SJ81_PLEWA</name>
<organism evidence="1 2">
    <name type="scientific">Pleurodeles waltl</name>
    <name type="common">Iberian ribbed newt</name>
    <dbReference type="NCBI Taxonomy" id="8319"/>
    <lineage>
        <taxon>Eukaryota</taxon>
        <taxon>Metazoa</taxon>
        <taxon>Chordata</taxon>
        <taxon>Craniata</taxon>
        <taxon>Vertebrata</taxon>
        <taxon>Euteleostomi</taxon>
        <taxon>Amphibia</taxon>
        <taxon>Batrachia</taxon>
        <taxon>Caudata</taxon>
        <taxon>Salamandroidea</taxon>
        <taxon>Salamandridae</taxon>
        <taxon>Pleurodelinae</taxon>
        <taxon>Pleurodeles</taxon>
    </lineage>
</organism>
<protein>
    <submittedName>
        <fullName evidence="1">Uncharacterized protein</fullName>
    </submittedName>
</protein>